<feature type="compositionally biased region" description="Basic and acidic residues" evidence="1">
    <location>
        <begin position="18"/>
        <end position="28"/>
    </location>
</feature>
<organism evidence="2 3">
    <name type="scientific">Heyndrickxia sporothermodurans</name>
    <dbReference type="NCBI Taxonomy" id="46224"/>
    <lineage>
        <taxon>Bacteria</taxon>
        <taxon>Bacillati</taxon>
        <taxon>Bacillota</taxon>
        <taxon>Bacilli</taxon>
        <taxon>Bacillales</taxon>
        <taxon>Bacillaceae</taxon>
        <taxon>Heyndrickxia</taxon>
    </lineage>
</organism>
<gene>
    <name evidence="2" type="ORF">B4102_0760</name>
</gene>
<dbReference type="EMBL" id="LQYN01000086">
    <property type="protein sequence ID" value="KYC97105.1"/>
    <property type="molecule type" value="Genomic_DNA"/>
</dbReference>
<dbReference type="STRING" id="46224.B4102_0760"/>
<keyword evidence="3" id="KW-1185">Reference proteome</keyword>
<evidence type="ECO:0000313" key="2">
    <source>
        <dbReference type="EMBL" id="KYC97105.1"/>
    </source>
</evidence>
<evidence type="ECO:0000313" key="3">
    <source>
        <dbReference type="Proteomes" id="UP000075666"/>
    </source>
</evidence>
<feature type="compositionally biased region" description="Basic residues" evidence="1">
    <location>
        <begin position="43"/>
        <end position="58"/>
    </location>
</feature>
<reference evidence="2 3" key="1">
    <citation type="submission" date="2016-01" db="EMBL/GenBank/DDBJ databases">
        <title>Genome Sequences of Twelve Sporeforming Bacillus Species Isolated from Foods.</title>
        <authorList>
            <person name="Berendsen E.M."/>
            <person name="Wells-Bennik M.H."/>
            <person name="Krawcyk A.O."/>
            <person name="De Jong A."/>
            <person name="Holsappel S."/>
            <person name="Eijlander R.T."/>
            <person name="Kuipers O.P."/>
        </authorList>
    </citation>
    <scope>NUCLEOTIDE SEQUENCE [LARGE SCALE GENOMIC DNA]</scope>
    <source>
        <strain evidence="2 3">B4102</strain>
    </source>
</reference>
<sequence>MERKVRDSCGISWTDETPQERSDEEAHRRTAKKRVPAAERNGHYLKTKPKYFPTKRRN</sequence>
<evidence type="ECO:0000256" key="1">
    <source>
        <dbReference type="SAM" id="MobiDB-lite"/>
    </source>
</evidence>
<comment type="caution">
    <text evidence="2">The sequence shown here is derived from an EMBL/GenBank/DDBJ whole genome shotgun (WGS) entry which is preliminary data.</text>
</comment>
<dbReference type="Proteomes" id="UP000075666">
    <property type="component" value="Unassembled WGS sequence"/>
</dbReference>
<protein>
    <submittedName>
        <fullName evidence="2">Uncharacterized protein</fullName>
    </submittedName>
</protein>
<feature type="region of interest" description="Disordered" evidence="1">
    <location>
        <begin position="1"/>
        <end position="58"/>
    </location>
</feature>
<name>A0A150KMK2_9BACI</name>
<proteinExistence type="predicted"/>
<dbReference type="AlphaFoldDB" id="A0A150KMK2"/>
<dbReference type="RefSeq" id="WP_429905288.1">
    <property type="nucleotide sequence ID" value="NZ_JBCMXV010000007.1"/>
</dbReference>
<accession>A0A150KMK2</accession>
<dbReference type="PATRIC" id="fig|46224.3.peg.4166"/>